<comment type="caution">
    <text evidence="2">The sequence shown here is derived from an EMBL/GenBank/DDBJ whole genome shotgun (WGS) entry which is preliminary data.</text>
</comment>
<dbReference type="InterPro" id="IPR051678">
    <property type="entry name" value="AGP_Transferase"/>
</dbReference>
<dbReference type="Proteomes" id="UP001597262">
    <property type="component" value="Unassembled WGS sequence"/>
</dbReference>
<dbReference type="InterPro" id="IPR002575">
    <property type="entry name" value="Aminoglycoside_PTrfase"/>
</dbReference>
<evidence type="ECO:0000313" key="3">
    <source>
        <dbReference type="Proteomes" id="UP001597262"/>
    </source>
</evidence>
<evidence type="ECO:0000313" key="2">
    <source>
        <dbReference type="EMBL" id="MFD1175874.1"/>
    </source>
</evidence>
<proteinExistence type="predicted"/>
<protein>
    <submittedName>
        <fullName evidence="2">Phosphotransferase</fullName>
    </submittedName>
</protein>
<reference evidence="3" key="1">
    <citation type="journal article" date="2019" name="Int. J. Syst. Evol. Microbiol.">
        <title>The Global Catalogue of Microorganisms (GCM) 10K type strain sequencing project: providing services to taxonomists for standard genome sequencing and annotation.</title>
        <authorList>
            <consortium name="The Broad Institute Genomics Platform"/>
            <consortium name="The Broad Institute Genome Sequencing Center for Infectious Disease"/>
            <person name="Wu L."/>
            <person name="Ma J."/>
        </authorList>
    </citation>
    <scope>NUCLEOTIDE SEQUENCE [LARGE SCALE GENOMIC DNA]</scope>
    <source>
        <strain evidence="3">CCUG 59189</strain>
    </source>
</reference>
<dbReference type="Gene3D" id="3.90.1200.10">
    <property type="match status" value="1"/>
</dbReference>
<organism evidence="2 3">
    <name type="scientific">Paenibacillus puldeungensis</name>
    <dbReference type="NCBI Taxonomy" id="696536"/>
    <lineage>
        <taxon>Bacteria</taxon>
        <taxon>Bacillati</taxon>
        <taxon>Bacillota</taxon>
        <taxon>Bacilli</taxon>
        <taxon>Bacillales</taxon>
        <taxon>Paenibacillaceae</taxon>
        <taxon>Paenibacillus</taxon>
    </lineage>
</organism>
<feature type="domain" description="Aminoglycoside phosphotransferase" evidence="1">
    <location>
        <begin position="8"/>
        <end position="193"/>
    </location>
</feature>
<dbReference type="SUPFAM" id="SSF56112">
    <property type="entry name" value="Protein kinase-like (PK-like)"/>
    <property type="match status" value="1"/>
</dbReference>
<accession>A0ABW3RUS4</accession>
<gene>
    <name evidence="2" type="ORF">ACFQ3W_06085</name>
</gene>
<dbReference type="EMBL" id="JBHTLM010000003">
    <property type="protein sequence ID" value="MFD1175874.1"/>
    <property type="molecule type" value="Genomic_DNA"/>
</dbReference>
<dbReference type="InterPro" id="IPR011009">
    <property type="entry name" value="Kinase-like_dom_sf"/>
</dbReference>
<name>A0ABW3RUS4_9BACL</name>
<dbReference type="PANTHER" id="PTHR21310">
    <property type="entry name" value="AMINOGLYCOSIDE PHOSPHOTRANSFERASE-RELATED-RELATED"/>
    <property type="match status" value="1"/>
</dbReference>
<sequence length="267" mass="30857">MNEPEKLIGSGGTANVYEWTNNEVIKIYKPHVSMDMIRSEENIGKLLNNTKLCIPKYIKTVELNGNLAIVYERAEGRPLVEALMDSTDQSSISAKFAKLHYEIHQYTIERLPAQNSMYQWRISRMRNKLGKAFIKVQDLNNSLPLKNKLCHGDFHPLNILVHNNEYQVIDWNDCCSGNPLLDIAWTYLLLNSPSLEAMFGQTMAKATKEFSDEYLQFYSQYANMSKNDVFMYLPLAATRRLDDNLSSETDHSKYENSWLKDIILSLR</sequence>
<keyword evidence="3" id="KW-1185">Reference proteome</keyword>
<dbReference type="RefSeq" id="WP_379317666.1">
    <property type="nucleotide sequence ID" value="NZ_JBHTLM010000003.1"/>
</dbReference>
<evidence type="ECO:0000259" key="1">
    <source>
        <dbReference type="Pfam" id="PF01636"/>
    </source>
</evidence>
<dbReference type="Pfam" id="PF01636">
    <property type="entry name" value="APH"/>
    <property type="match status" value="1"/>
</dbReference>